<dbReference type="GO" id="GO:0003743">
    <property type="term" value="F:translation initiation factor activity"/>
    <property type="evidence" value="ECO:0007669"/>
    <property type="project" value="UniProtKB-KW"/>
</dbReference>
<dbReference type="SUPFAM" id="SSF100950">
    <property type="entry name" value="NagB/RpiA/CoA transferase-like"/>
    <property type="match status" value="1"/>
</dbReference>
<evidence type="ECO:0000256" key="6">
    <source>
        <dbReference type="ARBA" id="ARBA00044122"/>
    </source>
</evidence>
<evidence type="ECO:0000256" key="10">
    <source>
        <dbReference type="SAM" id="MobiDB-lite"/>
    </source>
</evidence>
<dbReference type="PANTHER" id="PTHR45859">
    <property type="entry name" value="TRANSLATION INITIATION FACTOR EIF-2B SUBUNIT BETA"/>
    <property type="match status" value="1"/>
</dbReference>
<feature type="region of interest" description="Disordered" evidence="10">
    <location>
        <begin position="274"/>
        <end position="347"/>
    </location>
</feature>
<evidence type="ECO:0000313" key="11">
    <source>
        <dbReference type="EMBL" id="CEQ41887.1"/>
    </source>
</evidence>
<dbReference type="GO" id="GO:0005829">
    <property type="term" value="C:cytosol"/>
    <property type="evidence" value="ECO:0007669"/>
    <property type="project" value="UniProtKB-SubCell"/>
</dbReference>
<dbReference type="GO" id="GO:0005085">
    <property type="term" value="F:guanyl-nucleotide exchange factor activity"/>
    <property type="evidence" value="ECO:0007669"/>
    <property type="project" value="TreeGrafter"/>
</dbReference>
<gene>
    <name evidence="11" type="primary">SPOSA6832_03646</name>
</gene>
<feature type="region of interest" description="Disordered" evidence="10">
    <location>
        <begin position="222"/>
        <end position="250"/>
    </location>
</feature>
<keyword evidence="5" id="KW-0648">Protein biosynthesis</keyword>
<evidence type="ECO:0000256" key="7">
    <source>
        <dbReference type="ARBA" id="ARBA00044228"/>
    </source>
</evidence>
<dbReference type="OrthoDB" id="269919at2759"/>
<evidence type="ECO:0000256" key="9">
    <source>
        <dbReference type="RuleBase" id="RU003814"/>
    </source>
</evidence>
<dbReference type="GO" id="GO:0005851">
    <property type="term" value="C:eukaryotic translation initiation factor 2B complex"/>
    <property type="evidence" value="ECO:0007669"/>
    <property type="project" value="TreeGrafter"/>
</dbReference>
<evidence type="ECO:0000313" key="12">
    <source>
        <dbReference type="Proteomes" id="UP000243876"/>
    </source>
</evidence>
<keyword evidence="12" id="KW-1185">Reference proteome</keyword>
<reference evidence="12" key="1">
    <citation type="submission" date="2015-02" db="EMBL/GenBank/DDBJ databases">
        <authorList>
            <person name="Gon?alves P."/>
        </authorList>
    </citation>
    <scope>NUCLEOTIDE SEQUENCE [LARGE SCALE GENOMIC DNA]</scope>
</reference>
<dbReference type="InterPro" id="IPR051855">
    <property type="entry name" value="eIF2B_beta_subunit"/>
</dbReference>
<comment type="subcellular location">
    <subcellularLocation>
        <location evidence="1">Cytoplasm</location>
        <location evidence="1">Cytosol</location>
    </subcellularLocation>
</comment>
<sequence>MLDRRKEGAKEAQVVTHLDVATVREETAEKEVKHQNKLNVAGAEEQVNDRGQAKAAGLREGSFFAVPPALASVMPSAMLTESVSKPNVHRRIEGLAVKLRRRQLVGSREVALEVIRLIREVVASAKFNSFEQLTAHIDEVGKVLQDAGPKGESSFPLPSCRSLCREARRRVLWRSGRIPLERSDLCELELTGSSSAAELVVTNMARRICMLMREEYATALSNHLESSASPSSAPPTPQIPQTPAVAGVPSESFFTERDIMGRTRAGALGSMFDLLGHKPTPEGVPQVNTGRASTSAWGGPSPGPSSPSTSAPTSPPQSPASSQILQRPSPLSRPMSTADSTHLREEEFSRRSFHLKPVFIEAIQELMDEVEMTYRSVGEQSTDHIHSGEFILTIGHSKTVEAFLKNAARKRKFTVIVAETAPSFSGRATALALSAANIPTILIPDSNIFALLPRCSKVLLGPHLVLADGALLSISGSLPLCMAANRMRVPVVAVGGMFKFSPLYLGEADWGMRDLGSPDEVLKSTEGGMGEGGEDDTEVLNPYYDVVPAELVSLYISNLCVPVSSVRSRWAPAHLLSRNSGGHPSSLLYRLLNDMYGSS</sequence>
<evidence type="ECO:0000256" key="2">
    <source>
        <dbReference type="ARBA" id="ARBA00007251"/>
    </source>
</evidence>
<dbReference type="Gene3D" id="3.40.50.10470">
    <property type="entry name" value="Translation initiation factor eif-2b, domain 2"/>
    <property type="match status" value="1"/>
</dbReference>
<dbReference type="PANTHER" id="PTHR45859:SF1">
    <property type="entry name" value="TRANSLATION INITIATION FACTOR EIF-2B SUBUNIT BETA"/>
    <property type="match status" value="1"/>
</dbReference>
<evidence type="ECO:0000256" key="1">
    <source>
        <dbReference type="ARBA" id="ARBA00004514"/>
    </source>
</evidence>
<proteinExistence type="inferred from homology"/>
<dbReference type="Proteomes" id="UP000243876">
    <property type="component" value="Unassembled WGS sequence"/>
</dbReference>
<dbReference type="InterPro" id="IPR037171">
    <property type="entry name" value="NagB/RpiA_transferase-like"/>
</dbReference>
<accession>A0A0D6EP92</accession>
<dbReference type="AlphaFoldDB" id="A0A0D6EP92"/>
<organism evidence="11 12">
    <name type="scientific">Sporidiobolus salmonicolor</name>
    <name type="common">Yeast-like fungus</name>
    <name type="synonym">Sporobolomyces salmonicolor</name>
    <dbReference type="NCBI Taxonomy" id="5005"/>
    <lineage>
        <taxon>Eukaryota</taxon>
        <taxon>Fungi</taxon>
        <taxon>Dikarya</taxon>
        <taxon>Basidiomycota</taxon>
        <taxon>Pucciniomycotina</taxon>
        <taxon>Microbotryomycetes</taxon>
        <taxon>Sporidiobolales</taxon>
        <taxon>Sporidiobolaceae</taxon>
        <taxon>Sporobolomyces</taxon>
    </lineage>
</organism>
<evidence type="ECO:0000256" key="5">
    <source>
        <dbReference type="ARBA" id="ARBA00022917"/>
    </source>
</evidence>
<keyword evidence="4" id="KW-0396">Initiation factor</keyword>
<dbReference type="Pfam" id="PF01008">
    <property type="entry name" value="IF-2B"/>
    <property type="match status" value="1"/>
</dbReference>
<name>A0A0D6EP92_SPOSA</name>
<evidence type="ECO:0000256" key="4">
    <source>
        <dbReference type="ARBA" id="ARBA00022540"/>
    </source>
</evidence>
<protein>
    <recommendedName>
        <fullName evidence="6">Translation initiation factor eIF2B subunit beta</fullName>
    </recommendedName>
    <alternativeName>
        <fullName evidence="7">eIF2B GDP-GTP exchange factor subunit beta</fullName>
    </alternativeName>
</protein>
<dbReference type="InterPro" id="IPR042529">
    <property type="entry name" value="IF_2B-like_C"/>
</dbReference>
<evidence type="ECO:0000256" key="8">
    <source>
        <dbReference type="ARBA" id="ARBA00046432"/>
    </source>
</evidence>
<dbReference type="EMBL" id="CENE01000018">
    <property type="protein sequence ID" value="CEQ41887.1"/>
    <property type="molecule type" value="Genomic_DNA"/>
</dbReference>
<comment type="similarity">
    <text evidence="2 9">Belongs to the eIF-2B alpha/beta/delta subunits family.</text>
</comment>
<comment type="subunit">
    <text evidence="8">Component of the translation initiation factor 2B (eIF2B) complex which is a heterodecamer of two sets of five different subunits: alpha, beta, gamma, delta and epsilon. Subunits alpha, beta and delta comprise a regulatory subcomplex and subunits epsilon and gamma comprise a catalytic subcomplex. Within the complex, the hexameric regulatory complex resides at the center, with the two heterodimeric catalytic subcomplexes bound on opposite sides.</text>
</comment>
<evidence type="ECO:0000256" key="3">
    <source>
        <dbReference type="ARBA" id="ARBA00022490"/>
    </source>
</evidence>
<dbReference type="InterPro" id="IPR000649">
    <property type="entry name" value="IF-2B-related"/>
</dbReference>
<keyword evidence="3" id="KW-0963">Cytoplasm</keyword>